<proteinExistence type="predicted"/>
<dbReference type="Pfam" id="PF13524">
    <property type="entry name" value="Glyco_trans_1_2"/>
    <property type="match status" value="1"/>
</dbReference>
<dbReference type="Gene3D" id="3.40.50.2000">
    <property type="entry name" value="Glycogen Phosphorylase B"/>
    <property type="match status" value="1"/>
</dbReference>
<evidence type="ECO:0000313" key="3">
    <source>
        <dbReference type="Proteomes" id="UP000286271"/>
    </source>
</evidence>
<protein>
    <recommendedName>
        <fullName evidence="1">Spore protein YkvP/CgeB glycosyl transferase-like domain-containing protein</fullName>
    </recommendedName>
</protein>
<dbReference type="InterPro" id="IPR055259">
    <property type="entry name" value="YkvP/CgeB_Glyco_trans-like"/>
</dbReference>
<evidence type="ECO:0000259" key="1">
    <source>
        <dbReference type="Pfam" id="PF13524"/>
    </source>
</evidence>
<accession>A0A3R6CSN9</accession>
<gene>
    <name evidence="2" type="ORF">DW707_06660</name>
</gene>
<dbReference type="SUPFAM" id="SSF53756">
    <property type="entry name" value="UDP-Glycosyltransferase/glycogen phosphorylase"/>
    <property type="match status" value="1"/>
</dbReference>
<reference evidence="2 3" key="1">
    <citation type="submission" date="2018-08" db="EMBL/GenBank/DDBJ databases">
        <title>A genome reference for cultivated species of the human gut microbiota.</title>
        <authorList>
            <person name="Zou Y."/>
            <person name="Xue W."/>
            <person name="Luo G."/>
        </authorList>
    </citation>
    <scope>NUCLEOTIDE SEQUENCE [LARGE SCALE GENOMIC DNA]</scope>
    <source>
        <strain evidence="2 3">AM27-11</strain>
    </source>
</reference>
<comment type="caution">
    <text evidence="2">The sequence shown here is derived from an EMBL/GenBank/DDBJ whole genome shotgun (WGS) entry which is preliminary data.</text>
</comment>
<dbReference type="EMBL" id="QSKW01000007">
    <property type="protein sequence ID" value="RHE98682.1"/>
    <property type="molecule type" value="Genomic_DNA"/>
</dbReference>
<sequence>MRILYYTWNENSQRDMAESLVKLGYNVSCCNIPFSNYEEDKCFTDNLEKIFKEQACDCFLSFDFFPLIAKCAEHLKKIYISWVYDTPHLTLFSPSVESEYVKLFIFDKNQYSEMKERKYRGLFHLPLAVNVERLVRQLGKLDKKIQYINEISFVGSLYEKNMYRQVQYLPEYLRGYIEGIIVAQQKVYGYNFVQEVIEEKISVELGKYVKMNLDDRYQVQKSQLYSNMLNAEITARDREKLLEVAANEGNVNLYSESQYSRIQNNKKITYTGIIDYEKGMPAVFRGSKINLNITLRSITSGIPLRALDIMGAGGFLMSNYQAELSEYFIDGKDMVLFDSPEDMQWKIRYYLKHDDERQQIAKNGFEKVKRKFSYDIQLEKMMRLAFEDEIKV</sequence>
<dbReference type="AlphaFoldDB" id="A0A3R6CSN9"/>
<name>A0A3R6CSN9_9FIRM</name>
<evidence type="ECO:0000313" key="2">
    <source>
        <dbReference type="EMBL" id="RHE98682.1"/>
    </source>
</evidence>
<dbReference type="RefSeq" id="WP_118930005.1">
    <property type="nucleotide sequence ID" value="NZ_QSKW01000007.1"/>
</dbReference>
<dbReference type="Proteomes" id="UP000286271">
    <property type="component" value="Unassembled WGS sequence"/>
</dbReference>
<feature type="domain" description="Spore protein YkvP/CgeB glycosyl transferase-like" evidence="1">
    <location>
        <begin position="238"/>
        <end position="382"/>
    </location>
</feature>
<organism evidence="2 3">
    <name type="scientific">Roseburia inulinivorans</name>
    <dbReference type="NCBI Taxonomy" id="360807"/>
    <lineage>
        <taxon>Bacteria</taxon>
        <taxon>Bacillati</taxon>
        <taxon>Bacillota</taxon>
        <taxon>Clostridia</taxon>
        <taxon>Lachnospirales</taxon>
        <taxon>Lachnospiraceae</taxon>
        <taxon>Roseburia</taxon>
    </lineage>
</organism>